<protein>
    <recommendedName>
        <fullName evidence="2">Brix domain-containing protein</fullName>
    </recommendedName>
</protein>
<evidence type="ECO:0000313" key="3">
    <source>
        <dbReference type="EMBL" id="JAT77591.1"/>
    </source>
</evidence>
<evidence type="ECO:0000256" key="1">
    <source>
        <dbReference type="SAM" id="MobiDB-lite"/>
    </source>
</evidence>
<dbReference type="SUPFAM" id="SSF52954">
    <property type="entry name" value="Class II aaRS ABD-related"/>
    <property type="match status" value="1"/>
</dbReference>
<dbReference type="GO" id="GO:0000470">
    <property type="term" value="P:maturation of LSU-rRNA"/>
    <property type="evidence" value="ECO:0007669"/>
    <property type="project" value="TreeGrafter"/>
</dbReference>
<dbReference type="PANTHER" id="PTHR22734:SF3">
    <property type="entry name" value="RIBOSOME PRODUCTION FACTOR 1"/>
    <property type="match status" value="1"/>
</dbReference>
<feature type="region of interest" description="Disordered" evidence="1">
    <location>
        <begin position="1"/>
        <end position="81"/>
    </location>
</feature>
<name>A0A1D2AET7_AUXPR</name>
<dbReference type="Gene3D" id="3.40.50.10480">
    <property type="entry name" value="Probable brix-domain ribosomal biogenesis protein"/>
    <property type="match status" value="1"/>
</dbReference>
<dbReference type="GO" id="GO:0000460">
    <property type="term" value="P:maturation of 5.8S rRNA"/>
    <property type="evidence" value="ECO:0007669"/>
    <property type="project" value="TreeGrafter"/>
</dbReference>
<evidence type="ECO:0000259" key="2">
    <source>
        <dbReference type="PROSITE" id="PS50833"/>
    </source>
</evidence>
<feature type="compositionally biased region" description="Basic residues" evidence="1">
    <location>
        <begin position="49"/>
        <end position="61"/>
    </location>
</feature>
<dbReference type="InterPro" id="IPR007109">
    <property type="entry name" value="Brix"/>
</dbReference>
<feature type="compositionally biased region" description="Basic and acidic residues" evidence="1">
    <location>
        <begin position="62"/>
        <end position="71"/>
    </location>
</feature>
<organism evidence="3">
    <name type="scientific">Auxenochlorella protothecoides</name>
    <name type="common">Green microalga</name>
    <name type="synonym">Chlorella protothecoides</name>
    <dbReference type="NCBI Taxonomy" id="3075"/>
    <lineage>
        <taxon>Eukaryota</taxon>
        <taxon>Viridiplantae</taxon>
        <taxon>Chlorophyta</taxon>
        <taxon>core chlorophytes</taxon>
        <taxon>Trebouxiophyceae</taxon>
        <taxon>Chlorellales</taxon>
        <taxon>Chlorellaceae</taxon>
        <taxon>Auxenochlorella</taxon>
    </lineage>
</organism>
<reference evidence="3" key="1">
    <citation type="submission" date="2015-08" db="EMBL/GenBank/DDBJ databases">
        <authorList>
            <person name="Babu N.S."/>
            <person name="Beckwith C.J."/>
            <person name="Beseler K.G."/>
            <person name="Brison A."/>
            <person name="Carone J.V."/>
            <person name="Caskin T.P."/>
            <person name="Diamond M."/>
            <person name="Durham M.E."/>
            <person name="Foxe J.M."/>
            <person name="Go M."/>
            <person name="Henderson B.A."/>
            <person name="Jones I.B."/>
            <person name="McGettigan J.A."/>
            <person name="Micheletti S.J."/>
            <person name="Nasrallah M.E."/>
            <person name="Ortiz D."/>
            <person name="Piller C.R."/>
            <person name="Privatt S.R."/>
            <person name="Schneider S.L."/>
            <person name="Sharp S."/>
            <person name="Smith T.C."/>
            <person name="Stanton J.D."/>
            <person name="Ullery H.E."/>
            <person name="Wilson R.J."/>
            <person name="Serrano M.G."/>
            <person name="Buck G."/>
            <person name="Lee V."/>
            <person name="Wang Y."/>
            <person name="Carvalho R."/>
            <person name="Voegtly L."/>
            <person name="Shi R."/>
            <person name="Duckworth R."/>
            <person name="Johnson A."/>
            <person name="Loviza R."/>
            <person name="Walstead R."/>
            <person name="Shah Z."/>
            <person name="Kiflezghi M."/>
            <person name="Wade K."/>
            <person name="Ball S.L."/>
            <person name="Bradley K.W."/>
            <person name="Asai D.J."/>
            <person name="Bowman C.A."/>
            <person name="Russell D.A."/>
            <person name="Pope W.H."/>
            <person name="Jacobs-Sera D."/>
            <person name="Hendrix R.W."/>
            <person name="Hatfull G.F."/>
        </authorList>
    </citation>
    <scope>NUCLEOTIDE SEQUENCE</scope>
</reference>
<dbReference type="Pfam" id="PF04427">
    <property type="entry name" value="Brix"/>
    <property type="match status" value="1"/>
</dbReference>
<dbReference type="GO" id="GO:0042134">
    <property type="term" value="F:rRNA primary transcript binding"/>
    <property type="evidence" value="ECO:0007669"/>
    <property type="project" value="InterPro"/>
</dbReference>
<dbReference type="PANTHER" id="PTHR22734">
    <property type="entry name" value="U3 SMALL NUCLEOLAR RIBONUCLEOPROTEIN PROTEIN IMP4"/>
    <property type="match status" value="1"/>
</dbReference>
<feature type="compositionally biased region" description="Basic and acidic residues" evidence="1">
    <location>
        <begin position="1"/>
        <end position="10"/>
    </location>
</feature>
<accession>A0A1D2AET7</accession>
<dbReference type="GO" id="GO:0005730">
    <property type="term" value="C:nucleolus"/>
    <property type="evidence" value="ECO:0007669"/>
    <property type="project" value="TreeGrafter"/>
</dbReference>
<gene>
    <name evidence="3" type="ORF">g.22417</name>
</gene>
<proteinExistence type="predicted"/>
<dbReference type="PROSITE" id="PS50833">
    <property type="entry name" value="BRIX"/>
    <property type="match status" value="1"/>
</dbReference>
<sequence length="334" mass="38901">MPPMKRRADTQDEDECPSTSAPKTIGQMVEHIGNKQVRSTRFRELKRKEDRRKKAERKKRQAAAEKAEKAGAEPVPKPVPKTIENTRELDETIVAPDDEEVAAEETQDEFADHFKRVRPPHVLITTCFKPSGIMYKFIAELLEVFPNATYYKRQGFPLKKIVQFAKNRDFSDVVVINEDRKMINGMLVTHLPEGPTAQFRLSNLKLSTEISNHGRISSHRPEVVLNNFSTRLGHRVGRLFASLFHQDPAFRGRRVVTFHNQRDFIFFRHHRYIFEEKADRRTKEARVQARLQELGPRFTLQLESLQKGTFDSKSGEFEWLNSGEQDTSRRRFKL</sequence>
<dbReference type="InterPro" id="IPR044281">
    <property type="entry name" value="IMP4/RPF1"/>
</dbReference>
<dbReference type="AlphaFoldDB" id="A0A1D2AET7"/>
<dbReference type="GO" id="GO:0030687">
    <property type="term" value="C:preribosome, large subunit precursor"/>
    <property type="evidence" value="ECO:0007669"/>
    <property type="project" value="TreeGrafter"/>
</dbReference>
<dbReference type="FunFam" id="3.40.50.10480:FF:000004">
    <property type="entry name" value="Ribosome production factor 1"/>
    <property type="match status" value="1"/>
</dbReference>
<dbReference type="SMART" id="SM00879">
    <property type="entry name" value="Brix"/>
    <property type="match status" value="1"/>
</dbReference>
<feature type="domain" description="Brix" evidence="2">
    <location>
        <begin position="120"/>
        <end position="311"/>
    </location>
</feature>
<dbReference type="EMBL" id="GDKF01001031">
    <property type="protein sequence ID" value="JAT77591.1"/>
    <property type="molecule type" value="Transcribed_RNA"/>
</dbReference>